<dbReference type="InterPro" id="IPR038599">
    <property type="entry name" value="LAP1C-like_C_sf"/>
</dbReference>
<protein>
    <submittedName>
        <fullName evidence="7">Uncharacterized protein</fullName>
    </submittedName>
</protein>
<feature type="transmembrane region" description="Helical" evidence="6">
    <location>
        <begin position="108"/>
        <end position="127"/>
    </location>
</feature>
<evidence type="ECO:0000256" key="5">
    <source>
        <dbReference type="SAM" id="MobiDB-lite"/>
    </source>
</evidence>
<dbReference type="PANTHER" id="PTHR18843:SF7">
    <property type="entry name" value="LAMINA-ASSOCIATED POLYPEPTIDE 1B ISOFORM 1-RELATED"/>
    <property type="match status" value="1"/>
</dbReference>
<evidence type="ECO:0000256" key="6">
    <source>
        <dbReference type="SAM" id="Phobius"/>
    </source>
</evidence>
<dbReference type="AlphaFoldDB" id="A0A1B6GUF6"/>
<keyword evidence="4 6" id="KW-0472">Membrane</keyword>
<evidence type="ECO:0000256" key="3">
    <source>
        <dbReference type="ARBA" id="ARBA00022989"/>
    </source>
</evidence>
<dbReference type="Gene3D" id="3.40.50.12190">
    <property type="match status" value="1"/>
</dbReference>
<dbReference type="EMBL" id="GECZ01003713">
    <property type="protein sequence ID" value="JAS66056.1"/>
    <property type="molecule type" value="Transcribed_RNA"/>
</dbReference>
<keyword evidence="2 6" id="KW-0812">Transmembrane</keyword>
<dbReference type="GO" id="GO:0001671">
    <property type="term" value="F:ATPase activator activity"/>
    <property type="evidence" value="ECO:0007669"/>
    <property type="project" value="InterPro"/>
</dbReference>
<keyword evidence="3 6" id="KW-1133">Transmembrane helix</keyword>
<dbReference type="GO" id="GO:0061024">
    <property type="term" value="P:membrane organization"/>
    <property type="evidence" value="ECO:0007669"/>
    <property type="project" value="TreeGrafter"/>
</dbReference>
<organism evidence="7">
    <name type="scientific">Cuerna arida</name>
    <dbReference type="NCBI Taxonomy" id="1464854"/>
    <lineage>
        <taxon>Eukaryota</taxon>
        <taxon>Metazoa</taxon>
        <taxon>Ecdysozoa</taxon>
        <taxon>Arthropoda</taxon>
        <taxon>Hexapoda</taxon>
        <taxon>Insecta</taxon>
        <taxon>Pterygota</taxon>
        <taxon>Neoptera</taxon>
        <taxon>Paraneoptera</taxon>
        <taxon>Hemiptera</taxon>
        <taxon>Auchenorrhyncha</taxon>
        <taxon>Membracoidea</taxon>
        <taxon>Cicadellidae</taxon>
        <taxon>Cicadellinae</taxon>
        <taxon>Proconiini</taxon>
        <taxon>Cuerna</taxon>
    </lineage>
</organism>
<evidence type="ECO:0000256" key="4">
    <source>
        <dbReference type="ARBA" id="ARBA00023136"/>
    </source>
</evidence>
<comment type="subcellular location">
    <subcellularLocation>
        <location evidence="1">Membrane</location>
    </subcellularLocation>
</comment>
<dbReference type="GO" id="GO:0016020">
    <property type="term" value="C:membrane"/>
    <property type="evidence" value="ECO:0007669"/>
    <property type="project" value="UniProtKB-SubCell"/>
</dbReference>
<sequence>MVIESRRSIHDDEKSGKEPKNEEELYQCSECSVDVLVHKNGSKEEVSGDDLENWKKIIQERSNNKSSIYPNLQKEKSFVCAKCEPIKENVRRAAKTSCDKTWINSRNVIIVSVVVTVMLGVILKFYLNSNNEPRPFDVNVYEQSTPEKILDDELNSLEMSYSQQEETVWYTLAAGIKSVLRTDPNQPSVFLMLYDSESAGKTARCLARDVSKSATKYLMRQVKEPTMITGADLRKPHLIKESGELLVMLNDTVREKGALILTNLQDIPIEVATSLHFVCDRYSPLVEKAVLFFTLKVNSFLTSTKKTAEQRLEELWSDMESFRLNPLITRMTPNVLKIVSDISVC</sequence>
<dbReference type="InterPro" id="IPR008662">
    <property type="entry name" value="TOIP1/2"/>
</dbReference>
<reference evidence="7" key="1">
    <citation type="submission" date="2015-11" db="EMBL/GenBank/DDBJ databases">
        <title>De novo transcriptome assembly of four potential Pierce s Disease insect vectors from Arizona vineyards.</title>
        <authorList>
            <person name="Tassone E.E."/>
        </authorList>
    </citation>
    <scope>NUCLEOTIDE SEQUENCE</scope>
</reference>
<evidence type="ECO:0000256" key="2">
    <source>
        <dbReference type="ARBA" id="ARBA00022692"/>
    </source>
</evidence>
<proteinExistence type="predicted"/>
<name>A0A1B6GUF6_9HEMI</name>
<dbReference type="PANTHER" id="PTHR18843">
    <property type="entry name" value="TORSIN-1A-INTERACTING PROTEIN"/>
    <property type="match status" value="1"/>
</dbReference>
<feature type="region of interest" description="Disordered" evidence="5">
    <location>
        <begin position="1"/>
        <end position="23"/>
    </location>
</feature>
<accession>A0A1B6GUF6</accession>
<evidence type="ECO:0000256" key="1">
    <source>
        <dbReference type="ARBA" id="ARBA00004370"/>
    </source>
</evidence>
<gene>
    <name evidence="7" type="ORF">g.23937</name>
</gene>
<evidence type="ECO:0000313" key="7">
    <source>
        <dbReference type="EMBL" id="JAS66056.1"/>
    </source>
</evidence>